<accession>A0A2T3HGZ1</accession>
<dbReference type="Proteomes" id="UP000240912">
    <property type="component" value="Unassembled WGS sequence"/>
</dbReference>
<sequence>MCLSAGKQQVKPQNTPYQVSYVRQFFLDDHGKLTEAIDRILVKGPRPADSAVLYTWTGEPSSAESTALKFAVNKNRNEVRINDTRITFLPPQKVRIGKDVYTLTAPYFVFLKKQLLEQRAVADLASLLKDGFSHGDSDFDELAAVTWQPRPRPLQFRILEADLYHKSSQSDHVYRWKAVYYYAPSGKLTGITGDWFNLTLLAETSRHLTYKAEREFDKSSLSSTIWINKRSGSDSSRVTSFQQGLSKEVTYTSYQSVPVNIETRAKPRDLQDAIRILAQAGVRIGGS</sequence>
<name>A0A2T3HGZ1_9SPHI</name>
<comment type="caution">
    <text evidence="1">The sequence shown here is derived from an EMBL/GenBank/DDBJ whole genome shotgun (WGS) entry which is preliminary data.</text>
</comment>
<reference evidence="1 2" key="1">
    <citation type="submission" date="2018-03" db="EMBL/GenBank/DDBJ databases">
        <authorList>
            <person name="Keele B.F."/>
        </authorList>
    </citation>
    <scope>NUCLEOTIDE SEQUENCE [LARGE SCALE GENOMIC DNA]</scope>
    <source>
        <strain evidence="1 2">YL28-9</strain>
    </source>
</reference>
<dbReference type="AlphaFoldDB" id="A0A2T3HGZ1"/>
<evidence type="ECO:0000313" key="1">
    <source>
        <dbReference type="EMBL" id="PST81714.1"/>
    </source>
</evidence>
<dbReference type="EMBL" id="PYLS01000008">
    <property type="protein sequence ID" value="PST81714.1"/>
    <property type="molecule type" value="Genomic_DNA"/>
</dbReference>
<gene>
    <name evidence="1" type="ORF">C7T94_17730</name>
</gene>
<protein>
    <submittedName>
        <fullName evidence="1">Uncharacterized protein</fullName>
    </submittedName>
</protein>
<keyword evidence="2" id="KW-1185">Reference proteome</keyword>
<proteinExistence type="predicted"/>
<dbReference type="OrthoDB" id="1236412at2"/>
<organism evidence="1 2">
    <name type="scientific">Pedobacter yulinensis</name>
    <dbReference type="NCBI Taxonomy" id="2126353"/>
    <lineage>
        <taxon>Bacteria</taxon>
        <taxon>Pseudomonadati</taxon>
        <taxon>Bacteroidota</taxon>
        <taxon>Sphingobacteriia</taxon>
        <taxon>Sphingobacteriales</taxon>
        <taxon>Sphingobacteriaceae</taxon>
        <taxon>Pedobacter</taxon>
    </lineage>
</organism>
<evidence type="ECO:0000313" key="2">
    <source>
        <dbReference type="Proteomes" id="UP000240912"/>
    </source>
</evidence>